<feature type="domain" description="Small ribosomal subunit protein mS41 SAM" evidence="5">
    <location>
        <begin position="37"/>
        <end position="93"/>
    </location>
</feature>
<dbReference type="STRING" id="78915.A0A4P9XRA2"/>
<evidence type="ECO:0000313" key="6">
    <source>
        <dbReference type="EMBL" id="RKP08588.1"/>
    </source>
</evidence>
<reference evidence="7" key="1">
    <citation type="journal article" date="2018" name="Nat. Microbiol.">
        <title>Leveraging single-cell genomics to expand the fungal tree of life.</title>
        <authorList>
            <person name="Ahrendt S.R."/>
            <person name="Quandt C.A."/>
            <person name="Ciobanu D."/>
            <person name="Clum A."/>
            <person name="Salamov A."/>
            <person name="Andreopoulos B."/>
            <person name="Cheng J.F."/>
            <person name="Woyke T."/>
            <person name="Pelin A."/>
            <person name="Henrissat B."/>
            <person name="Reynolds N.K."/>
            <person name="Benny G.L."/>
            <person name="Smith M.E."/>
            <person name="James T.Y."/>
            <person name="Grigoriev I.V."/>
        </authorList>
    </citation>
    <scope>NUCLEOTIDE SEQUENCE [LARGE SCALE GENOMIC DNA]</scope>
    <source>
        <strain evidence="7">RSA 1356</strain>
    </source>
</reference>
<organism evidence="6 7">
    <name type="scientific">Thamnocephalis sphaerospora</name>
    <dbReference type="NCBI Taxonomy" id="78915"/>
    <lineage>
        <taxon>Eukaryota</taxon>
        <taxon>Fungi</taxon>
        <taxon>Fungi incertae sedis</taxon>
        <taxon>Zoopagomycota</taxon>
        <taxon>Zoopagomycotina</taxon>
        <taxon>Zoopagomycetes</taxon>
        <taxon>Zoopagales</taxon>
        <taxon>Sigmoideomycetaceae</taxon>
        <taxon>Thamnocephalis</taxon>
    </lineage>
</organism>
<evidence type="ECO:0000313" key="7">
    <source>
        <dbReference type="Proteomes" id="UP000271241"/>
    </source>
</evidence>
<comment type="similarity">
    <text evidence="2">Belongs to the mitochondrion-specific ribosomal protein mS41 family.</text>
</comment>
<dbReference type="InterPro" id="IPR019083">
    <property type="entry name" value="SAM_Ribosomal_mS41"/>
</dbReference>
<evidence type="ECO:0000259" key="5">
    <source>
        <dbReference type="SMART" id="SM01238"/>
    </source>
</evidence>
<keyword evidence="3" id="KW-0496">Mitochondrion</keyword>
<dbReference type="SMART" id="SM01238">
    <property type="entry name" value="IGR"/>
    <property type="match status" value="1"/>
</dbReference>
<evidence type="ECO:0000256" key="1">
    <source>
        <dbReference type="ARBA" id="ARBA00004173"/>
    </source>
</evidence>
<name>A0A4P9XRA2_9FUNG</name>
<dbReference type="OrthoDB" id="18595at2759"/>
<dbReference type="InterPro" id="IPR039603">
    <property type="entry name" value="Ribosomal_mS41"/>
</dbReference>
<comment type="subcellular location">
    <subcellularLocation>
        <location evidence="1">Mitochondrion</location>
    </subcellularLocation>
</comment>
<keyword evidence="7" id="KW-1185">Reference proteome</keyword>
<dbReference type="Pfam" id="PF09597">
    <property type="entry name" value="SAM_Ribosomal_mS41"/>
    <property type="match status" value="1"/>
</dbReference>
<dbReference type="Proteomes" id="UP000271241">
    <property type="component" value="Unassembled WGS sequence"/>
</dbReference>
<dbReference type="AlphaFoldDB" id="A0A4P9XRA2"/>
<dbReference type="EMBL" id="KZ992588">
    <property type="protein sequence ID" value="RKP08588.1"/>
    <property type="molecule type" value="Genomic_DNA"/>
</dbReference>
<evidence type="ECO:0000256" key="2">
    <source>
        <dbReference type="ARBA" id="ARBA00010492"/>
    </source>
</evidence>
<dbReference type="PANTHER" id="PTHR28235">
    <property type="entry name" value="PROTEIN FYV4, MITOCHONDRIAL"/>
    <property type="match status" value="1"/>
</dbReference>
<evidence type="ECO:0000256" key="4">
    <source>
        <dbReference type="ARBA" id="ARBA00035129"/>
    </source>
</evidence>
<protein>
    <recommendedName>
        <fullName evidence="4">Small ribosomal subunit protein mS41</fullName>
    </recommendedName>
</protein>
<gene>
    <name evidence="6" type="ORF">THASP1DRAFT_29615</name>
</gene>
<accession>A0A4P9XRA2</accession>
<evidence type="ECO:0000256" key="3">
    <source>
        <dbReference type="ARBA" id="ARBA00023128"/>
    </source>
</evidence>
<dbReference type="GO" id="GO:0005739">
    <property type="term" value="C:mitochondrion"/>
    <property type="evidence" value="ECO:0007669"/>
    <property type="project" value="UniProtKB-SubCell"/>
</dbReference>
<sequence>MFARLFARSLARPAPMRAFSSAAKQSIPTPRGAITDHTVFLSKIGRSCEGLGDKIQDWNHLFTVTSNEMKHQLGFTPKQRRWILNWTEKYRQGVDPYFISKPDKRLRKKMKQKPRK</sequence>
<dbReference type="PANTHER" id="PTHR28235:SF1">
    <property type="entry name" value="SMALL RIBOSOMAL SUBUNIT PROTEIN MS41"/>
    <property type="match status" value="1"/>
</dbReference>
<proteinExistence type="inferred from homology"/>